<dbReference type="AlphaFoldDB" id="A0A1Y6JYQ8"/>
<evidence type="ECO:0000256" key="1">
    <source>
        <dbReference type="SAM" id="Phobius"/>
    </source>
</evidence>
<dbReference type="EMBL" id="LT854705">
    <property type="protein sequence ID" value="SMS13454.1"/>
    <property type="molecule type" value="Genomic_DNA"/>
</dbReference>
<keyword evidence="1" id="KW-0472">Membrane</keyword>
<feature type="transmembrane region" description="Helical" evidence="1">
    <location>
        <begin position="67"/>
        <end position="84"/>
    </location>
</feature>
<organism evidence="2 3">
    <name type="scientific">Levilactobacillus zymae</name>
    <dbReference type="NCBI Taxonomy" id="267363"/>
    <lineage>
        <taxon>Bacteria</taxon>
        <taxon>Bacillati</taxon>
        <taxon>Bacillota</taxon>
        <taxon>Bacilli</taxon>
        <taxon>Lactobacillales</taxon>
        <taxon>Lactobacillaceae</taxon>
        <taxon>Levilactobacillus</taxon>
    </lineage>
</organism>
<evidence type="ECO:0000313" key="3">
    <source>
        <dbReference type="Proteomes" id="UP000195412"/>
    </source>
</evidence>
<keyword evidence="1" id="KW-0812">Transmembrane</keyword>
<name>A0A1Y6JYQ8_9LACO</name>
<evidence type="ECO:0000313" key="2">
    <source>
        <dbReference type="EMBL" id="SMS13454.1"/>
    </source>
</evidence>
<keyword evidence="1" id="KW-1133">Transmembrane helix</keyword>
<reference evidence="3" key="1">
    <citation type="submission" date="2017-05" db="EMBL/GenBank/DDBJ databases">
        <authorList>
            <person name="Papadimitriou K."/>
        </authorList>
    </citation>
    <scope>NUCLEOTIDE SEQUENCE [LARGE SCALE GENOMIC DNA]</scope>
    <source>
        <strain evidence="3">ACA-DC 3411</strain>
    </source>
</reference>
<sequence>MQVWLRTLHVTELGVALLDGGVLTTMFFKGIAAMYVNVLPCLWALGVAFMVMLLFSLSCAFYRLKSIFFSSGLLLVTGICWVTLMNG</sequence>
<feature type="transmembrane region" description="Helical" evidence="1">
    <location>
        <begin position="32"/>
        <end position="55"/>
    </location>
</feature>
<accession>A0A1Y6JYQ8</accession>
<dbReference type="RefSeq" id="WP_087741505.1">
    <property type="nucleotide sequence ID" value="NZ_JBPWQU010000003.1"/>
</dbReference>
<protein>
    <submittedName>
        <fullName evidence="2">Uncharacterized protein</fullName>
    </submittedName>
</protein>
<gene>
    <name evidence="2" type="ORF">LZ3411_0404</name>
</gene>
<dbReference type="KEGG" id="lzy:LZ3411_0404"/>
<dbReference type="Proteomes" id="UP000195412">
    <property type="component" value="Chromosome I"/>
</dbReference>
<proteinExistence type="predicted"/>